<dbReference type="GO" id="GO:0044178">
    <property type="term" value="C:host cell Golgi membrane"/>
    <property type="evidence" value="ECO:0007669"/>
    <property type="project" value="UniProtKB-SubCell"/>
</dbReference>
<evidence type="ECO:0000256" key="20">
    <source>
        <dbReference type="SAM" id="MobiDB-lite"/>
    </source>
</evidence>
<evidence type="ECO:0000256" key="3">
    <source>
        <dbReference type="ARBA" id="ARBA00004315"/>
    </source>
</evidence>
<keyword evidence="13" id="KW-0261">Viral envelope protein</keyword>
<evidence type="ECO:0000256" key="14">
    <source>
        <dbReference type="ARBA" id="ARBA00022989"/>
    </source>
</evidence>
<dbReference type="GO" id="GO:0055036">
    <property type="term" value="C:virion membrane"/>
    <property type="evidence" value="ECO:0007669"/>
    <property type="project" value="UniProtKB-SubCell"/>
</dbReference>
<evidence type="ECO:0000256" key="4">
    <source>
        <dbReference type="ARBA" id="ARBA00004402"/>
    </source>
</evidence>
<dbReference type="GO" id="GO:0019031">
    <property type="term" value="C:viral envelope"/>
    <property type="evidence" value="ECO:0007669"/>
    <property type="project" value="UniProtKB-KW"/>
</dbReference>
<keyword evidence="9 21" id="KW-0812">Transmembrane</keyword>
<organism evidence="23">
    <name type="scientific">Feline herpesvirus 1</name>
    <name type="common">FeHV-1</name>
    <name type="synonym">Feline viral rhinotracheitis virus</name>
    <dbReference type="NCBI Taxonomy" id="10334"/>
    <lineage>
        <taxon>Viruses</taxon>
        <taxon>Duplodnaviria</taxon>
        <taxon>Heunggongvirae</taxon>
        <taxon>Peploviricota</taxon>
        <taxon>Herviviricetes</taxon>
        <taxon>Herpesvirales</taxon>
        <taxon>Orthoherpesviridae</taxon>
        <taxon>Alphaherpesvirinae</taxon>
        <taxon>Varicellovirus</taxon>
        <taxon>Varicellovirus felidalpha1</taxon>
    </lineage>
</organism>
<dbReference type="InterPro" id="IPR003404">
    <property type="entry name" value="Herpes_glycopE_Fc"/>
</dbReference>
<evidence type="ECO:0000256" key="2">
    <source>
        <dbReference type="ARBA" id="ARBA00004235"/>
    </source>
</evidence>
<reference evidence="23" key="1">
    <citation type="journal article" date="1995" name="Virology">
        <title>Transcriptional analysis of the short segment of the feline herpesvirus type 1 genome and insertional mutagenesis of a unique reading frame.</title>
        <authorList>
            <person name="Willemse M.J."/>
            <person name="Strijdveen I.G."/>
            <person name="van Schooneveld S.H."/>
            <person name="van den Berg M.C."/>
            <person name="Sondermeijer P.J."/>
        </authorList>
    </citation>
    <scope>NUCLEOTIDE SEQUENCE</scope>
    <source>
        <strain evidence="23">G2620</strain>
    </source>
</reference>
<keyword evidence="15" id="KW-1039">Host endosome</keyword>
<dbReference type="GO" id="GO:0044156">
    <property type="term" value="C:host cell junction"/>
    <property type="evidence" value="ECO:0007669"/>
    <property type="project" value="UniProtKB-SubCell"/>
</dbReference>
<evidence type="ECO:0000256" key="21">
    <source>
        <dbReference type="SAM" id="Phobius"/>
    </source>
</evidence>
<evidence type="ECO:0000256" key="12">
    <source>
        <dbReference type="ARBA" id="ARBA00022870"/>
    </source>
</evidence>
<feature type="domain" description="Envelope glycoprotein E Fc-binding" evidence="22">
    <location>
        <begin position="189"/>
        <end position="363"/>
    </location>
</feature>
<dbReference type="Pfam" id="PF02480">
    <property type="entry name" value="Herpes_gE"/>
    <property type="match status" value="1"/>
</dbReference>
<protein>
    <recommendedName>
        <fullName evidence="7">Envelope glycoprotein E</fullName>
    </recommendedName>
</protein>
<evidence type="ECO:0000256" key="15">
    <source>
        <dbReference type="ARBA" id="ARBA00023046"/>
    </source>
</evidence>
<keyword evidence="14 21" id="KW-1133">Transmembrane helix</keyword>
<evidence type="ECO:0000256" key="16">
    <source>
        <dbReference type="ARBA" id="ARBA00023081"/>
    </source>
</evidence>
<proteinExistence type="inferred from homology"/>
<organismHost>
    <name type="scientific">Felidae</name>
    <name type="common">cat family</name>
    <dbReference type="NCBI Taxonomy" id="9681"/>
</organismHost>
<keyword evidence="8" id="KW-1032">Host cell membrane</keyword>
<comment type="similarity">
    <text evidence="6">Belongs to the alphaherpesvirinae glycoprotein E family.</text>
</comment>
<dbReference type="Gene3D" id="2.60.40.10">
    <property type="entry name" value="Immunoglobulins"/>
    <property type="match status" value="1"/>
</dbReference>
<evidence type="ECO:0000256" key="6">
    <source>
        <dbReference type="ARBA" id="ARBA00008101"/>
    </source>
</evidence>
<evidence type="ECO:0000256" key="5">
    <source>
        <dbReference type="ARBA" id="ARBA00004563"/>
    </source>
</evidence>
<comment type="subcellular location">
    <subcellularLocation>
        <location evidence="1">Host Golgi apparatus membrane</location>
        <topology evidence="1">Single-pass membrane protein</topology>
    </subcellularLocation>
    <subcellularLocation>
        <location evidence="3">Host cell junction</location>
    </subcellularLocation>
    <subcellularLocation>
        <location evidence="4">Host cell membrane</location>
        <topology evidence="4">Single-pass type I membrane protein</topology>
    </subcellularLocation>
    <subcellularLocation>
        <location evidence="2">Host endosome membrane</location>
        <topology evidence="2">Single-pass membrane protein</topology>
    </subcellularLocation>
    <subcellularLocation>
        <location evidence="5">Virion membrane</location>
        <topology evidence="5">Single-pass type I membrane protein</topology>
    </subcellularLocation>
</comment>
<comment type="function">
    <text evidence="19">In epithelial cells, the heterodimer gE/gI is required for the cell-to-cell spread of the virus, by sorting nascent virions to cell junctions. Once the virus reaches the cell junctions, virus particles can spread to adjacent cells extremely rapidly through interactions with cellular receptors that accumulate at these junctions. Implicated in basolateral spread in polarized cells. In neuronal cells, gE/gI is essential for the anterograde spread of the infection throughout the host nervous system. Together with US9, the heterodimer gE/gI is involved in the sorting and transport of viral structural components toward axon tips.</text>
</comment>
<feature type="compositionally biased region" description="Acidic residues" evidence="20">
    <location>
        <begin position="462"/>
        <end position="476"/>
    </location>
</feature>
<keyword evidence="18" id="KW-0325">Glycoprotein</keyword>
<evidence type="ECO:0000256" key="10">
    <source>
        <dbReference type="ARBA" id="ARBA00022812"/>
    </source>
</evidence>
<dbReference type="InterPro" id="IPR013783">
    <property type="entry name" value="Ig-like_fold"/>
</dbReference>
<evidence type="ECO:0000256" key="19">
    <source>
        <dbReference type="ARBA" id="ARBA00025134"/>
    </source>
</evidence>
<dbReference type="SMR" id="A2SUE9"/>
<feature type="compositionally biased region" description="Polar residues" evidence="20">
    <location>
        <begin position="480"/>
        <end position="489"/>
    </location>
</feature>
<dbReference type="InterPro" id="IPR036179">
    <property type="entry name" value="Ig-like_dom_sf"/>
</dbReference>
<keyword evidence="17 21" id="KW-0472">Membrane</keyword>
<evidence type="ECO:0000256" key="7">
    <source>
        <dbReference type="ARBA" id="ARBA00013988"/>
    </source>
</evidence>
<evidence type="ECO:0000259" key="22">
    <source>
        <dbReference type="Pfam" id="PF02480"/>
    </source>
</evidence>
<evidence type="ECO:0000313" key="23">
    <source>
        <dbReference type="EMBL" id="BAA44953.1"/>
    </source>
</evidence>
<evidence type="ECO:0000256" key="8">
    <source>
        <dbReference type="ARBA" id="ARBA00022511"/>
    </source>
</evidence>
<dbReference type="EMBL" id="D42113">
    <property type="protein sequence ID" value="BAA44953.1"/>
    <property type="molecule type" value="Genomic_DNA"/>
</dbReference>
<keyword evidence="11" id="KW-0946">Virion</keyword>
<feature type="transmembrane region" description="Helical" evidence="21">
    <location>
        <begin position="396"/>
        <end position="420"/>
    </location>
</feature>
<evidence type="ECO:0000256" key="17">
    <source>
        <dbReference type="ARBA" id="ARBA00023136"/>
    </source>
</evidence>
<evidence type="ECO:0000256" key="1">
    <source>
        <dbReference type="ARBA" id="ARBA00004152"/>
    </source>
</evidence>
<accession>A2SUE9</accession>
<evidence type="ECO:0000256" key="11">
    <source>
        <dbReference type="ARBA" id="ARBA00022844"/>
    </source>
</evidence>
<sequence length="532" mass="60027">MGLLVTILVILLIVTSSSSTIHQVTMTEGAALLVDGDGIDPPLNKTSHFLRGWTFLETPKGCTGEVSVLKVCIDRGVCPDDIVINKRCGHKMLETPLALAELGISNSSLIRTKDVYFVNKTVFPILTPEKSGLGIQGATTNISGIYTLHEHGDNGWSHQSTFFVTVKAKHPGPSLTPAPVHLITPHRHGAHFHVRNYHSHVYIPGDKFLLEMHLKSDIYDPEFSATIDWYFMETDIKCPVFRIYETCIFHPHAASCLHPEDPSCSFTSPLRAVSLINRFYPKCDHRYADWTSRCINTPSINHMPYIEQPANNVDLKFINVPTNASGLYVFILRYNGHPEEWTYTLTSTGAKFLNVIRDLTRPRLGSHQIETDISTSSQSPTTETPRNIHITWARRYLKVIIGIICVAGILLIVISITCYIRFRHMRYKPYEVINPFPAVYTSIPSNDPDELYFERIASNDEESADDSFDESDEEEPLNNHHISTTQHTDINPEKSGSGYSVWFRDTEDTSPQPLHAPPDYSRVVKRLKSILK</sequence>
<evidence type="ECO:0000256" key="18">
    <source>
        <dbReference type="ARBA" id="ARBA00023180"/>
    </source>
</evidence>
<feature type="region of interest" description="Disordered" evidence="20">
    <location>
        <begin position="462"/>
        <end position="520"/>
    </location>
</feature>
<keyword evidence="10" id="KW-1040">Host Golgi apparatus</keyword>
<name>A2SUE9_FHV1</name>
<dbReference type="SUPFAM" id="SSF48726">
    <property type="entry name" value="Immunoglobulin"/>
    <property type="match status" value="1"/>
</dbReference>
<evidence type="ECO:0000256" key="9">
    <source>
        <dbReference type="ARBA" id="ARBA00022692"/>
    </source>
</evidence>
<keyword evidence="16" id="KW-1031">Host cell junction</keyword>
<keyword evidence="12" id="KW-1043">Host membrane</keyword>
<evidence type="ECO:0000256" key="13">
    <source>
        <dbReference type="ARBA" id="ARBA00022879"/>
    </source>
</evidence>
<dbReference type="GO" id="GO:0044175">
    <property type="term" value="C:host cell endosome membrane"/>
    <property type="evidence" value="ECO:0007669"/>
    <property type="project" value="UniProtKB-SubCell"/>
</dbReference>